<reference evidence="2 3" key="1">
    <citation type="submission" date="2022-11" db="EMBL/GenBank/DDBJ databases">
        <title>Mycobacterium sp. nov.</title>
        <authorList>
            <person name="Papic B."/>
            <person name="Spicic S."/>
            <person name="Duvnjak S."/>
        </authorList>
    </citation>
    <scope>NUCLEOTIDE SEQUENCE [LARGE SCALE GENOMIC DNA]</scope>
    <source>
        <strain evidence="2 3">CVI_P4</strain>
    </source>
</reference>
<evidence type="ECO:0000313" key="3">
    <source>
        <dbReference type="Proteomes" id="UP001300745"/>
    </source>
</evidence>
<dbReference type="Pfam" id="PF01740">
    <property type="entry name" value="STAS"/>
    <property type="match status" value="1"/>
</dbReference>
<keyword evidence="3" id="KW-1185">Reference proteome</keyword>
<proteinExistence type="predicted"/>
<dbReference type="Proteomes" id="UP001300745">
    <property type="component" value="Unassembled WGS sequence"/>
</dbReference>
<sequence>MPKIVNRDDDSRNRLHLFAEWRSTTEVRITAAGHVDMSTAQQFSEYVLRRAGNCKSLILDMTQVTFFDCAGFSALRYIDERCRMAKVTWTIQPAPTVSRVMALCDPLNGPPMSTGTDFESACA</sequence>
<evidence type="ECO:0000259" key="1">
    <source>
        <dbReference type="PROSITE" id="PS50801"/>
    </source>
</evidence>
<dbReference type="InterPro" id="IPR036513">
    <property type="entry name" value="STAS_dom_sf"/>
</dbReference>
<dbReference type="InterPro" id="IPR002645">
    <property type="entry name" value="STAS_dom"/>
</dbReference>
<dbReference type="RefSeq" id="WP_265998291.1">
    <property type="nucleotide sequence ID" value="NZ_JAPJDN010000015.1"/>
</dbReference>
<accession>A0ABT3SGP0</accession>
<gene>
    <name evidence="2" type="ORF">ORI27_17750</name>
</gene>
<dbReference type="SUPFAM" id="SSF52091">
    <property type="entry name" value="SpoIIaa-like"/>
    <property type="match status" value="1"/>
</dbReference>
<evidence type="ECO:0000313" key="2">
    <source>
        <dbReference type="EMBL" id="MCX2938547.1"/>
    </source>
</evidence>
<dbReference type="PROSITE" id="PS50801">
    <property type="entry name" value="STAS"/>
    <property type="match status" value="1"/>
</dbReference>
<organism evidence="2 3">
    <name type="scientific">Mycobacterium pinniadriaticum</name>
    <dbReference type="NCBI Taxonomy" id="2994102"/>
    <lineage>
        <taxon>Bacteria</taxon>
        <taxon>Bacillati</taxon>
        <taxon>Actinomycetota</taxon>
        <taxon>Actinomycetes</taxon>
        <taxon>Mycobacteriales</taxon>
        <taxon>Mycobacteriaceae</taxon>
        <taxon>Mycobacterium</taxon>
    </lineage>
</organism>
<dbReference type="Gene3D" id="3.30.750.24">
    <property type="entry name" value="STAS domain"/>
    <property type="match status" value="1"/>
</dbReference>
<comment type="caution">
    <text evidence="2">The sequence shown here is derived from an EMBL/GenBank/DDBJ whole genome shotgun (WGS) entry which is preliminary data.</text>
</comment>
<name>A0ABT3SGP0_9MYCO</name>
<dbReference type="EMBL" id="JAPJDO010000015">
    <property type="protein sequence ID" value="MCX2938547.1"/>
    <property type="molecule type" value="Genomic_DNA"/>
</dbReference>
<feature type="domain" description="STAS" evidence="1">
    <location>
        <begin position="29"/>
        <end position="75"/>
    </location>
</feature>
<dbReference type="CDD" id="cd07043">
    <property type="entry name" value="STAS_anti-anti-sigma_factors"/>
    <property type="match status" value="1"/>
</dbReference>
<protein>
    <submittedName>
        <fullName evidence="2">STAS domain-containing protein</fullName>
    </submittedName>
</protein>